<sequence>MGVIALIVCLLVVNAGQPSCSAKRMRHRFEVQVTMLGRAAIPHSYLPAGIVATMRRVVNYHSSRARQQQVELFDASAPLWVELSIVLWRLMHSTCIPFLVVISVVLLLSVLGFDPMSLRGLVCFFVALFSGNPGSTAGRGFNPAGGAPGGS</sequence>
<reference evidence="3 4" key="1">
    <citation type="journal article" date="2015" name="Proc. Natl. Acad. Sci. U.S.A.">
        <title>The resurrection genome of Boea hygrometrica: A blueprint for survival of dehydration.</title>
        <authorList>
            <person name="Xiao L."/>
            <person name="Yang G."/>
            <person name="Zhang L."/>
            <person name="Yang X."/>
            <person name="Zhao S."/>
            <person name="Ji Z."/>
            <person name="Zhou Q."/>
            <person name="Hu M."/>
            <person name="Wang Y."/>
            <person name="Chen M."/>
            <person name="Xu Y."/>
            <person name="Jin H."/>
            <person name="Xiao X."/>
            <person name="Hu G."/>
            <person name="Bao F."/>
            <person name="Hu Y."/>
            <person name="Wan P."/>
            <person name="Li L."/>
            <person name="Deng X."/>
            <person name="Kuang T."/>
            <person name="Xiang C."/>
            <person name="Zhu J.K."/>
            <person name="Oliver M.J."/>
            <person name="He Y."/>
        </authorList>
    </citation>
    <scope>NUCLEOTIDE SEQUENCE [LARGE SCALE GENOMIC DNA]</scope>
    <source>
        <strain evidence="4">cv. XS01</strain>
    </source>
</reference>
<keyword evidence="1" id="KW-0812">Transmembrane</keyword>
<gene>
    <name evidence="3" type="ORF">F511_13396</name>
</gene>
<proteinExistence type="predicted"/>
<keyword evidence="1" id="KW-0472">Membrane</keyword>
<keyword evidence="2" id="KW-0732">Signal</keyword>
<accession>A0A2Z7B1I9</accession>
<feature type="signal peptide" evidence="2">
    <location>
        <begin position="1"/>
        <end position="22"/>
    </location>
</feature>
<protein>
    <submittedName>
        <fullName evidence="3">Uncharacterized protein</fullName>
    </submittedName>
</protein>
<evidence type="ECO:0000256" key="2">
    <source>
        <dbReference type="SAM" id="SignalP"/>
    </source>
</evidence>
<name>A0A2Z7B1I9_9LAMI</name>
<dbReference type="AlphaFoldDB" id="A0A2Z7B1I9"/>
<evidence type="ECO:0000256" key="1">
    <source>
        <dbReference type="SAM" id="Phobius"/>
    </source>
</evidence>
<keyword evidence="4" id="KW-1185">Reference proteome</keyword>
<evidence type="ECO:0000313" key="3">
    <source>
        <dbReference type="EMBL" id="KZV28142.1"/>
    </source>
</evidence>
<feature type="chain" id="PRO_5016318561" evidence="2">
    <location>
        <begin position="23"/>
        <end position="151"/>
    </location>
</feature>
<feature type="transmembrane region" description="Helical" evidence="1">
    <location>
        <begin position="90"/>
        <end position="111"/>
    </location>
</feature>
<dbReference type="Proteomes" id="UP000250235">
    <property type="component" value="Unassembled WGS sequence"/>
</dbReference>
<evidence type="ECO:0000313" key="4">
    <source>
        <dbReference type="Proteomes" id="UP000250235"/>
    </source>
</evidence>
<organism evidence="3 4">
    <name type="scientific">Dorcoceras hygrometricum</name>
    <dbReference type="NCBI Taxonomy" id="472368"/>
    <lineage>
        <taxon>Eukaryota</taxon>
        <taxon>Viridiplantae</taxon>
        <taxon>Streptophyta</taxon>
        <taxon>Embryophyta</taxon>
        <taxon>Tracheophyta</taxon>
        <taxon>Spermatophyta</taxon>
        <taxon>Magnoliopsida</taxon>
        <taxon>eudicotyledons</taxon>
        <taxon>Gunneridae</taxon>
        <taxon>Pentapetalae</taxon>
        <taxon>asterids</taxon>
        <taxon>lamiids</taxon>
        <taxon>Lamiales</taxon>
        <taxon>Gesneriaceae</taxon>
        <taxon>Didymocarpoideae</taxon>
        <taxon>Trichosporeae</taxon>
        <taxon>Loxocarpinae</taxon>
        <taxon>Dorcoceras</taxon>
    </lineage>
</organism>
<keyword evidence="1" id="KW-1133">Transmembrane helix</keyword>
<dbReference type="EMBL" id="KV010172">
    <property type="protein sequence ID" value="KZV28142.1"/>
    <property type="molecule type" value="Genomic_DNA"/>
</dbReference>